<reference evidence="3 4" key="1">
    <citation type="submission" date="2020-02" db="EMBL/GenBank/DDBJ databases">
        <title>Draft genome sequence of Lactococcus sp. Hs30E4-3.</title>
        <authorList>
            <person name="Noda S."/>
            <person name="Yuki M."/>
            <person name="Ohkuma M."/>
        </authorList>
    </citation>
    <scope>NUCLEOTIDE SEQUENCE [LARGE SCALE GENOMIC DNA]</scope>
    <source>
        <strain evidence="3 4">Hs30E4-3</strain>
    </source>
</reference>
<evidence type="ECO:0000313" key="4">
    <source>
        <dbReference type="Proteomes" id="UP000480303"/>
    </source>
</evidence>
<feature type="domain" description="Sigma factor regulator N-terminal" evidence="2">
    <location>
        <begin position="9"/>
        <end position="91"/>
    </location>
</feature>
<accession>A0A6A0BDD5</accession>
<keyword evidence="4" id="KW-1185">Reference proteome</keyword>
<evidence type="ECO:0000259" key="2">
    <source>
        <dbReference type="Pfam" id="PF13800"/>
    </source>
</evidence>
<dbReference type="AlphaFoldDB" id="A0A6A0BDD5"/>
<keyword evidence="1" id="KW-1133">Transmembrane helix</keyword>
<evidence type="ECO:0000256" key="1">
    <source>
        <dbReference type="SAM" id="Phobius"/>
    </source>
</evidence>
<organism evidence="3 4">
    <name type="scientific">Pseudolactococcus hodotermopsidis</name>
    <dbReference type="NCBI Taxonomy" id="2709157"/>
    <lineage>
        <taxon>Bacteria</taxon>
        <taxon>Bacillati</taxon>
        <taxon>Bacillota</taxon>
        <taxon>Bacilli</taxon>
        <taxon>Lactobacillales</taxon>
        <taxon>Streptococcaceae</taxon>
        <taxon>Pseudolactococcus</taxon>
    </lineage>
</organism>
<dbReference type="Pfam" id="PF13800">
    <property type="entry name" value="Sigma_reg_N"/>
    <property type="match status" value="1"/>
</dbReference>
<proteinExistence type="predicted"/>
<comment type="caution">
    <text evidence="3">The sequence shown here is derived from an EMBL/GenBank/DDBJ whole genome shotgun (WGS) entry which is preliminary data.</text>
</comment>
<gene>
    <name evidence="3" type="ORF">Hs30E_19730</name>
</gene>
<evidence type="ECO:0000313" key="3">
    <source>
        <dbReference type="EMBL" id="GFH43422.1"/>
    </source>
</evidence>
<dbReference type="InterPro" id="IPR029101">
    <property type="entry name" value="Sigma_reg_N"/>
</dbReference>
<protein>
    <recommendedName>
        <fullName evidence="2">Sigma factor regulator N-terminal domain-containing protein</fullName>
    </recommendedName>
</protein>
<keyword evidence="1" id="KW-0472">Membrane</keyword>
<name>A0A6A0BDD5_9LACT</name>
<dbReference type="Proteomes" id="UP000480303">
    <property type="component" value="Unassembled WGS sequence"/>
</dbReference>
<feature type="transmembrane region" description="Helical" evidence="1">
    <location>
        <begin position="20"/>
        <end position="41"/>
    </location>
</feature>
<keyword evidence="1" id="KW-0812">Transmembrane</keyword>
<sequence>MTTTDNFEKIIKTEKRKKVLKMVGISLATTLVLFIGGMMLINKRMTVQGKKVQEYVNIREMIQSPNIESFSEYFSNTQRMSAQMRSERFKNRLLPKLNFEIDNTTN</sequence>
<dbReference type="RefSeq" id="WP_172209858.1">
    <property type="nucleotide sequence ID" value="NZ_BLLI01000094.1"/>
</dbReference>
<dbReference type="EMBL" id="BLLI01000094">
    <property type="protein sequence ID" value="GFH43422.1"/>
    <property type="molecule type" value="Genomic_DNA"/>
</dbReference>